<dbReference type="Pfam" id="PF05239">
    <property type="entry name" value="PRC"/>
    <property type="match status" value="2"/>
</dbReference>
<evidence type="ECO:0000259" key="1">
    <source>
        <dbReference type="Pfam" id="PF05239"/>
    </source>
</evidence>
<keyword evidence="3" id="KW-1185">Reference proteome</keyword>
<name>A0A5R9F6B9_9BACL</name>
<organism evidence="2 3">
    <name type="scientific">Exobacillus caeni</name>
    <dbReference type="NCBI Taxonomy" id="2574798"/>
    <lineage>
        <taxon>Bacteria</taxon>
        <taxon>Bacillati</taxon>
        <taxon>Bacillota</taxon>
        <taxon>Bacilli</taxon>
        <taxon>Bacillales</taxon>
        <taxon>Guptibacillaceae</taxon>
        <taxon>Exobacillus</taxon>
    </lineage>
</organism>
<dbReference type="AlphaFoldDB" id="A0A5R9F6B9"/>
<evidence type="ECO:0000313" key="2">
    <source>
        <dbReference type="EMBL" id="TLS39292.1"/>
    </source>
</evidence>
<dbReference type="Proteomes" id="UP000308230">
    <property type="component" value="Unassembled WGS sequence"/>
</dbReference>
<accession>A0A5R9F6B9</accession>
<evidence type="ECO:0000313" key="3">
    <source>
        <dbReference type="Proteomes" id="UP000308230"/>
    </source>
</evidence>
<feature type="domain" description="PRC-barrel" evidence="1">
    <location>
        <begin position="99"/>
        <end position="163"/>
    </location>
</feature>
<dbReference type="InterPro" id="IPR027275">
    <property type="entry name" value="PRC-brl_dom"/>
</dbReference>
<comment type="caution">
    <text evidence="2">The sequence shown here is derived from an EMBL/GenBank/DDBJ whole genome shotgun (WGS) entry which is preliminary data.</text>
</comment>
<dbReference type="InterPro" id="IPR011033">
    <property type="entry name" value="PRC_barrel-like_sf"/>
</dbReference>
<dbReference type="OrthoDB" id="1707618at2"/>
<dbReference type="EMBL" id="SWLG01000001">
    <property type="protein sequence ID" value="TLS39292.1"/>
    <property type="molecule type" value="Genomic_DNA"/>
</dbReference>
<dbReference type="Gene3D" id="2.30.30.240">
    <property type="entry name" value="PRC-barrel domain"/>
    <property type="match status" value="2"/>
</dbReference>
<feature type="domain" description="PRC-barrel" evidence="1">
    <location>
        <begin position="13"/>
        <end position="75"/>
    </location>
</feature>
<gene>
    <name evidence="2" type="ORF">FCL54_03030</name>
</gene>
<proteinExistence type="predicted"/>
<sequence length="164" mass="18244">MFGKGVILLRTFSALKGLPVYEKNAAGQIGKVIDLIIANQTIHGLLVDWKGFLRGHQIIPIEAICSIGEDGIILHQAEPCVPFFHRKKDWNTMCHRQCAIKGKPLLKQNGQKMGLVEDVYFEEESGRMLGIIVTDGWFSDITEGQKQIDVTTNLTIGKDALLVE</sequence>
<reference evidence="2 3" key="1">
    <citation type="submission" date="2019-04" db="EMBL/GenBank/DDBJ databases">
        <title>Bacillus caeni sp. nov., a bacterium isolated from mangrove sediment.</title>
        <authorList>
            <person name="Huang H."/>
            <person name="Mo K."/>
            <person name="Hu Y."/>
        </authorList>
    </citation>
    <scope>NUCLEOTIDE SEQUENCE [LARGE SCALE GENOMIC DNA]</scope>
    <source>
        <strain evidence="2 3">HB172195</strain>
    </source>
</reference>
<protein>
    <submittedName>
        <fullName evidence="2">Photosystem reaction center subunit H</fullName>
    </submittedName>
</protein>
<dbReference type="SUPFAM" id="SSF50346">
    <property type="entry name" value="PRC-barrel domain"/>
    <property type="match status" value="2"/>
</dbReference>